<dbReference type="SUPFAM" id="SSF56112">
    <property type="entry name" value="Protein kinase-like (PK-like)"/>
    <property type="match status" value="1"/>
</dbReference>
<evidence type="ECO:0000313" key="1">
    <source>
        <dbReference type="Proteomes" id="UP000887540"/>
    </source>
</evidence>
<accession>A0A914DW76</accession>
<name>A0A914DW76_9BILA</name>
<reference evidence="2" key="1">
    <citation type="submission" date="2022-11" db="UniProtKB">
        <authorList>
            <consortium name="WormBaseParasite"/>
        </authorList>
    </citation>
    <scope>IDENTIFICATION</scope>
</reference>
<organism evidence="1 2">
    <name type="scientific">Acrobeloides nanus</name>
    <dbReference type="NCBI Taxonomy" id="290746"/>
    <lineage>
        <taxon>Eukaryota</taxon>
        <taxon>Metazoa</taxon>
        <taxon>Ecdysozoa</taxon>
        <taxon>Nematoda</taxon>
        <taxon>Chromadorea</taxon>
        <taxon>Rhabditida</taxon>
        <taxon>Tylenchina</taxon>
        <taxon>Cephalobomorpha</taxon>
        <taxon>Cephaloboidea</taxon>
        <taxon>Cephalobidae</taxon>
        <taxon>Acrobeloides</taxon>
    </lineage>
</organism>
<dbReference type="WBParaSite" id="ACRNAN_scaffold4220.g10927.t1">
    <property type="protein sequence ID" value="ACRNAN_scaffold4220.g10927.t1"/>
    <property type="gene ID" value="ACRNAN_scaffold4220.g10927"/>
</dbReference>
<dbReference type="Proteomes" id="UP000887540">
    <property type="component" value="Unplaced"/>
</dbReference>
<dbReference type="Gene3D" id="1.10.510.10">
    <property type="entry name" value="Transferase(Phosphotransferase) domain 1"/>
    <property type="match status" value="1"/>
</dbReference>
<sequence length="246" mass="26648">MKIPKETCNFIKKYLRYEAEGADGIIFKFGGLNYLGFAIKTLSNSETISFYQDKGVKLRHDHIVHYGILLLLDDKIKICDLDRACCFDDVDKLKSIDGTIRYMAPETLARGNKLNEKTDTVSAQAAAGPLGPLTNAIGNLLTNIIKIVKQLLDQLLPTVNSLLQDELNNVKQLLNQIITNLQTILDRLLDGLLQVLGNGSTGLLGSVNDLLNSVVGSLSGILGSVGQVVSGLTGSLGLGKREAIMH</sequence>
<keyword evidence="1" id="KW-1185">Reference proteome</keyword>
<dbReference type="InterPro" id="IPR011009">
    <property type="entry name" value="Kinase-like_dom_sf"/>
</dbReference>
<dbReference type="AlphaFoldDB" id="A0A914DW76"/>
<proteinExistence type="predicted"/>
<evidence type="ECO:0000313" key="2">
    <source>
        <dbReference type="WBParaSite" id="ACRNAN_scaffold4220.g10927.t1"/>
    </source>
</evidence>
<protein>
    <submittedName>
        <fullName evidence="2">Uncharacterized protein</fullName>
    </submittedName>
</protein>